<keyword evidence="3" id="KW-1185">Reference proteome</keyword>
<evidence type="ECO:0000256" key="1">
    <source>
        <dbReference type="SAM" id="Phobius"/>
    </source>
</evidence>
<keyword evidence="1" id="KW-0812">Transmembrane</keyword>
<keyword evidence="1" id="KW-0472">Membrane</keyword>
<accession>A0A5B7FKK5</accession>
<evidence type="ECO:0000313" key="3">
    <source>
        <dbReference type="Proteomes" id="UP000324222"/>
    </source>
</evidence>
<feature type="transmembrane region" description="Helical" evidence="1">
    <location>
        <begin position="44"/>
        <end position="67"/>
    </location>
</feature>
<name>A0A5B7FKK5_PORTR</name>
<dbReference type="Proteomes" id="UP000324222">
    <property type="component" value="Unassembled WGS sequence"/>
</dbReference>
<sequence>MDVAPIFGTKMSTNLWNENEDRKNKKKRKELLSVTGDTRDPMKIILKMLCFLAVLVMEGHLLTVLLYKFRPTSLLNTIYVL</sequence>
<reference evidence="2 3" key="1">
    <citation type="submission" date="2019-05" db="EMBL/GenBank/DDBJ databases">
        <title>Another draft genome of Portunus trituberculatus and its Hox gene families provides insights of decapod evolution.</title>
        <authorList>
            <person name="Jeong J.-H."/>
            <person name="Song I."/>
            <person name="Kim S."/>
            <person name="Choi T."/>
            <person name="Kim D."/>
            <person name="Ryu S."/>
            <person name="Kim W."/>
        </authorList>
    </citation>
    <scope>NUCLEOTIDE SEQUENCE [LARGE SCALE GENOMIC DNA]</scope>
    <source>
        <tissue evidence="2">Muscle</tissue>
    </source>
</reference>
<evidence type="ECO:0000313" key="2">
    <source>
        <dbReference type="EMBL" id="MPC46026.1"/>
    </source>
</evidence>
<keyword evidence="1" id="KW-1133">Transmembrane helix</keyword>
<gene>
    <name evidence="2" type="ORF">E2C01_039734</name>
</gene>
<dbReference type="AlphaFoldDB" id="A0A5B7FKK5"/>
<comment type="caution">
    <text evidence="2">The sequence shown here is derived from an EMBL/GenBank/DDBJ whole genome shotgun (WGS) entry which is preliminary data.</text>
</comment>
<dbReference type="EMBL" id="VSRR010007007">
    <property type="protein sequence ID" value="MPC46026.1"/>
    <property type="molecule type" value="Genomic_DNA"/>
</dbReference>
<proteinExistence type="predicted"/>
<protein>
    <submittedName>
        <fullName evidence="2">Uncharacterized protein</fullName>
    </submittedName>
</protein>
<organism evidence="2 3">
    <name type="scientific">Portunus trituberculatus</name>
    <name type="common">Swimming crab</name>
    <name type="synonym">Neptunus trituberculatus</name>
    <dbReference type="NCBI Taxonomy" id="210409"/>
    <lineage>
        <taxon>Eukaryota</taxon>
        <taxon>Metazoa</taxon>
        <taxon>Ecdysozoa</taxon>
        <taxon>Arthropoda</taxon>
        <taxon>Crustacea</taxon>
        <taxon>Multicrustacea</taxon>
        <taxon>Malacostraca</taxon>
        <taxon>Eumalacostraca</taxon>
        <taxon>Eucarida</taxon>
        <taxon>Decapoda</taxon>
        <taxon>Pleocyemata</taxon>
        <taxon>Brachyura</taxon>
        <taxon>Eubrachyura</taxon>
        <taxon>Portunoidea</taxon>
        <taxon>Portunidae</taxon>
        <taxon>Portuninae</taxon>
        <taxon>Portunus</taxon>
    </lineage>
</organism>